<evidence type="ECO:0000256" key="3">
    <source>
        <dbReference type="ARBA" id="ARBA00022448"/>
    </source>
</evidence>
<keyword evidence="5 8" id="KW-1133">Transmembrane helix</keyword>
<dbReference type="PANTHER" id="PTHR23514:SF3">
    <property type="entry name" value="BYPASS OF STOP CODON PROTEIN 6"/>
    <property type="match status" value="1"/>
</dbReference>
<protein>
    <submittedName>
        <fullName evidence="10">Major facilitator superfamily transporter</fullName>
    </submittedName>
</protein>
<feature type="transmembrane region" description="Helical" evidence="8">
    <location>
        <begin position="272"/>
        <end position="295"/>
    </location>
</feature>
<dbReference type="Pfam" id="PF07690">
    <property type="entry name" value="MFS_1"/>
    <property type="match status" value="1"/>
</dbReference>
<feature type="region of interest" description="Disordered" evidence="7">
    <location>
        <begin position="15"/>
        <end position="52"/>
    </location>
</feature>
<proteinExistence type="inferred from homology"/>
<evidence type="ECO:0000256" key="4">
    <source>
        <dbReference type="ARBA" id="ARBA00022692"/>
    </source>
</evidence>
<gene>
    <name evidence="10" type="ORF">CPLU01_04804</name>
</gene>
<evidence type="ECO:0000259" key="9">
    <source>
        <dbReference type="PROSITE" id="PS50850"/>
    </source>
</evidence>
<sequence length="484" mass="52435">LLPFTSHEVVRPATEAVVPPIQSPESPDHPAPDPASACPRMEPMDKHDEVSSTQMEEAALETWNGTRTNAFRYLVTLYSFIVMGMNDGAIGIEDYYDITYTVVSLLFLSPFVGYIIAALTNNYIHHQLGQRGIAIIGPIGRTLGFLPLALHPPYAVLPFALLVAGYGNGLEDSGWNAWIGNMQNSNELLGFLHGAYGLGATVGPLIASAMVTKADLPWYTFYYVMTALTGFTFVLTTAAFWNATGKEHRDKHPPSTDGGRPTSTGAVIRKPITWLLAFYLLAYVGVEVALGGWIVTFMLRVRHVEPFLAGITTVLFWLGLTLGRLVLGFVTGRVGEKRAIAIYVLLSVVLQLLYWLVPNFVASVIFVMFLGFFLGPLFPAAIVAAAKLLPSDNHVSVIGFAAAFGGAGGAVIPFGVGAIANSKGVWVLQPIALSVLVVLLGLWVCFPGGYRKGGLEEARRNREPIGNDFRAIVGWVKGLWKRRG</sequence>
<keyword evidence="11" id="KW-1185">Reference proteome</keyword>
<accession>A0A8H6NJB0</accession>
<evidence type="ECO:0000256" key="6">
    <source>
        <dbReference type="ARBA" id="ARBA00023136"/>
    </source>
</evidence>
<feature type="domain" description="Major facilitator superfamily (MFS) profile" evidence="9">
    <location>
        <begin position="65"/>
        <end position="450"/>
    </location>
</feature>
<feature type="transmembrane region" description="Helical" evidence="8">
    <location>
        <begin position="98"/>
        <end position="124"/>
    </location>
</feature>
<dbReference type="InterPro" id="IPR051788">
    <property type="entry name" value="MFS_Transporter"/>
</dbReference>
<dbReference type="InterPro" id="IPR036259">
    <property type="entry name" value="MFS_trans_sf"/>
</dbReference>
<dbReference type="PANTHER" id="PTHR23514">
    <property type="entry name" value="BYPASS OF STOP CODON PROTEIN 6"/>
    <property type="match status" value="1"/>
</dbReference>
<evidence type="ECO:0000256" key="1">
    <source>
        <dbReference type="ARBA" id="ARBA00004127"/>
    </source>
</evidence>
<dbReference type="FunFam" id="1.20.1250.20:FF:000308">
    <property type="entry name" value="MFS efflux transporter"/>
    <property type="match status" value="1"/>
</dbReference>
<feature type="transmembrane region" description="Helical" evidence="8">
    <location>
        <begin position="307"/>
        <end position="327"/>
    </location>
</feature>
<dbReference type="GO" id="GO:0012505">
    <property type="term" value="C:endomembrane system"/>
    <property type="evidence" value="ECO:0007669"/>
    <property type="project" value="UniProtKB-SubCell"/>
</dbReference>
<comment type="similarity">
    <text evidence="2">Belongs to the major facilitator superfamily.</text>
</comment>
<feature type="transmembrane region" description="Helical" evidence="8">
    <location>
        <begin position="363"/>
        <end position="385"/>
    </location>
</feature>
<dbReference type="EMBL" id="WIGO01000046">
    <property type="protein sequence ID" value="KAF6834710.1"/>
    <property type="molecule type" value="Genomic_DNA"/>
</dbReference>
<evidence type="ECO:0000256" key="5">
    <source>
        <dbReference type="ARBA" id="ARBA00022989"/>
    </source>
</evidence>
<keyword evidence="4 8" id="KW-0812">Transmembrane</keyword>
<comment type="subcellular location">
    <subcellularLocation>
        <location evidence="1">Endomembrane system</location>
        <topology evidence="1">Multi-pass membrane protein</topology>
    </subcellularLocation>
</comment>
<dbReference type="Gene3D" id="1.20.1250.20">
    <property type="entry name" value="MFS general substrate transporter like domains"/>
    <property type="match status" value="2"/>
</dbReference>
<name>A0A8H6NJB0_9PEZI</name>
<evidence type="ECO:0000313" key="11">
    <source>
        <dbReference type="Proteomes" id="UP000654918"/>
    </source>
</evidence>
<feature type="transmembrane region" description="Helical" evidence="8">
    <location>
        <begin position="397"/>
        <end position="420"/>
    </location>
</feature>
<dbReference type="InterPro" id="IPR020846">
    <property type="entry name" value="MFS_dom"/>
</dbReference>
<feature type="non-terminal residue" evidence="10">
    <location>
        <position position="484"/>
    </location>
</feature>
<reference evidence="10" key="1">
    <citation type="journal article" date="2020" name="Phytopathology">
        <title>Genome Sequence Resources of Colletotrichum truncatum, C. plurivorum, C. musicola, and C. sojae: Four Species Pathogenic to Soybean (Glycine max).</title>
        <authorList>
            <person name="Rogerio F."/>
            <person name="Boufleur T.R."/>
            <person name="Ciampi-Guillardi M."/>
            <person name="Sukno S.A."/>
            <person name="Thon M.R."/>
            <person name="Massola Junior N.S."/>
            <person name="Baroncelli R."/>
        </authorList>
    </citation>
    <scope>NUCLEOTIDE SEQUENCE</scope>
    <source>
        <strain evidence="10">LFN00145</strain>
    </source>
</reference>
<keyword evidence="6 8" id="KW-0472">Membrane</keyword>
<dbReference type="GO" id="GO:0016020">
    <property type="term" value="C:membrane"/>
    <property type="evidence" value="ECO:0007669"/>
    <property type="project" value="TreeGrafter"/>
</dbReference>
<feature type="transmembrane region" description="Helical" evidence="8">
    <location>
        <begin position="426"/>
        <end position="450"/>
    </location>
</feature>
<keyword evidence="3" id="KW-0813">Transport</keyword>
<evidence type="ECO:0000313" key="10">
    <source>
        <dbReference type="EMBL" id="KAF6834710.1"/>
    </source>
</evidence>
<feature type="transmembrane region" description="Helical" evidence="8">
    <location>
        <begin position="220"/>
        <end position="241"/>
    </location>
</feature>
<dbReference type="AlphaFoldDB" id="A0A8H6NJB0"/>
<evidence type="ECO:0000256" key="2">
    <source>
        <dbReference type="ARBA" id="ARBA00008335"/>
    </source>
</evidence>
<comment type="caution">
    <text evidence="10">The sequence shown here is derived from an EMBL/GenBank/DDBJ whole genome shotgun (WGS) entry which is preliminary data.</text>
</comment>
<evidence type="ECO:0000256" key="7">
    <source>
        <dbReference type="SAM" id="MobiDB-lite"/>
    </source>
</evidence>
<dbReference type="GO" id="GO:0022857">
    <property type="term" value="F:transmembrane transporter activity"/>
    <property type="evidence" value="ECO:0007669"/>
    <property type="project" value="InterPro"/>
</dbReference>
<dbReference type="SUPFAM" id="SSF103473">
    <property type="entry name" value="MFS general substrate transporter"/>
    <property type="match status" value="1"/>
</dbReference>
<dbReference type="PROSITE" id="PS50850">
    <property type="entry name" value="MFS"/>
    <property type="match status" value="1"/>
</dbReference>
<feature type="transmembrane region" description="Helical" evidence="8">
    <location>
        <begin position="339"/>
        <end position="357"/>
    </location>
</feature>
<dbReference type="Proteomes" id="UP000654918">
    <property type="component" value="Unassembled WGS sequence"/>
</dbReference>
<feature type="transmembrane region" description="Helical" evidence="8">
    <location>
        <begin position="73"/>
        <end position="92"/>
    </location>
</feature>
<dbReference type="FunFam" id="1.20.1250.20:FF:000286">
    <property type="entry name" value="MFS efflux transporter"/>
    <property type="match status" value="1"/>
</dbReference>
<dbReference type="InterPro" id="IPR011701">
    <property type="entry name" value="MFS"/>
</dbReference>
<evidence type="ECO:0000256" key="8">
    <source>
        <dbReference type="SAM" id="Phobius"/>
    </source>
</evidence>
<organism evidence="10 11">
    <name type="scientific">Colletotrichum plurivorum</name>
    <dbReference type="NCBI Taxonomy" id="2175906"/>
    <lineage>
        <taxon>Eukaryota</taxon>
        <taxon>Fungi</taxon>
        <taxon>Dikarya</taxon>
        <taxon>Ascomycota</taxon>
        <taxon>Pezizomycotina</taxon>
        <taxon>Sordariomycetes</taxon>
        <taxon>Hypocreomycetidae</taxon>
        <taxon>Glomerellales</taxon>
        <taxon>Glomerellaceae</taxon>
        <taxon>Colletotrichum</taxon>
        <taxon>Colletotrichum orchidearum species complex</taxon>
    </lineage>
</organism>